<accession>A0A0F6RL66</accession>
<dbReference type="GO" id="GO:0004674">
    <property type="term" value="F:protein serine/threonine kinase activity"/>
    <property type="evidence" value="ECO:0007669"/>
    <property type="project" value="TreeGrafter"/>
</dbReference>
<dbReference type="CDD" id="cd14014">
    <property type="entry name" value="STKc_PknB_like"/>
    <property type="match status" value="1"/>
</dbReference>
<feature type="domain" description="Protein kinase" evidence="4">
    <location>
        <begin position="12"/>
        <end position="266"/>
    </location>
</feature>
<keyword evidence="2" id="KW-0067">ATP-binding</keyword>
<dbReference type="InterPro" id="IPR000719">
    <property type="entry name" value="Prot_kinase_dom"/>
</dbReference>
<protein>
    <submittedName>
        <fullName evidence="5">Serine/threonine kinase</fullName>
    </submittedName>
</protein>
<dbReference type="Proteomes" id="UP000034103">
    <property type="component" value="Chromosome"/>
</dbReference>
<keyword evidence="5" id="KW-0808">Transferase</keyword>
<feature type="transmembrane region" description="Helical" evidence="3">
    <location>
        <begin position="396"/>
        <end position="419"/>
    </location>
</feature>
<organism evidence="5 6">
    <name type="scientific">Microcystis aeruginosa NIES-2549</name>
    <dbReference type="NCBI Taxonomy" id="1641812"/>
    <lineage>
        <taxon>Bacteria</taxon>
        <taxon>Bacillati</taxon>
        <taxon>Cyanobacteriota</taxon>
        <taxon>Cyanophyceae</taxon>
        <taxon>Oscillatoriophycideae</taxon>
        <taxon>Chroococcales</taxon>
        <taxon>Microcystaceae</taxon>
        <taxon>Microcystis</taxon>
    </lineage>
</organism>
<evidence type="ECO:0000313" key="5">
    <source>
        <dbReference type="EMBL" id="AKE64415.1"/>
    </source>
</evidence>
<dbReference type="InterPro" id="IPR011009">
    <property type="entry name" value="Kinase-like_dom_sf"/>
</dbReference>
<dbReference type="Pfam" id="PF00069">
    <property type="entry name" value="Pkinase"/>
    <property type="match status" value="1"/>
</dbReference>
<keyword evidence="1" id="KW-0547">Nucleotide-binding</keyword>
<evidence type="ECO:0000256" key="1">
    <source>
        <dbReference type="ARBA" id="ARBA00022741"/>
    </source>
</evidence>
<sequence length="548" mass="62373">MTTFPDFRQFGYEVTECLNNNATGGRITYKALDLNSQQAVVIKQFCFAKTNNWDEYKAIEREIEVLRGLKHPGIPKFLTKFDPGDGLCFVQEYKNAAPLSKPRTFSPEEIKDIANQILEILIYLQNQIPIIIHKDLKPENILVDDNIKVYLIDFGLARIGNNTMAFSTMMGGTLGFMPPEQVHNQKLTEASDLYGLGATLICLITKNKTSDIGKLVNFSTNRIIFKVRVPKFSFKFIQWLEKMVEPEPVNRFPDAKTALEALQPLYIVRIPDITFDKSELRFVAGKVGEKLSQTITLKNTVSETILQGQWYVAPHPNDPPHTPDDHVWIRITPKRFEAHYEEEVTCTITIDTSKLKADKIYQREIVLESNANEERIRFNVSIQTAKIKFDVAFPPYLALLGLGVFLAFSSVGMFNVYGWSLAHDQNSFVQIFSGLMIGGLLGGSLGVILVIILRLWMRYYNDLWHLFCQLFYEKPLKNRVRATSYILLTSCVSISTGLGFVNGFNTYLLTASVLSTVSLTGLSIYPPLRLNYLKSQYRQQESRKLIEP</sequence>
<dbReference type="Gene3D" id="1.10.510.10">
    <property type="entry name" value="Transferase(Phosphotransferase) domain 1"/>
    <property type="match status" value="1"/>
</dbReference>
<name>A0A0F6RL66_MICAE</name>
<evidence type="ECO:0000313" key="6">
    <source>
        <dbReference type="Proteomes" id="UP000034103"/>
    </source>
</evidence>
<dbReference type="SUPFAM" id="SSF56112">
    <property type="entry name" value="Protein kinase-like (PK-like)"/>
    <property type="match status" value="1"/>
</dbReference>
<dbReference type="RefSeq" id="WP_046662002.1">
    <property type="nucleotide sequence ID" value="NZ_CP011304.1"/>
</dbReference>
<dbReference type="SMART" id="SM00220">
    <property type="entry name" value="S_TKc"/>
    <property type="match status" value="1"/>
</dbReference>
<dbReference type="PANTHER" id="PTHR24363">
    <property type="entry name" value="SERINE/THREONINE PROTEIN KINASE"/>
    <property type="match status" value="1"/>
</dbReference>
<keyword evidence="3" id="KW-0472">Membrane</keyword>
<dbReference type="GO" id="GO:0005524">
    <property type="term" value="F:ATP binding"/>
    <property type="evidence" value="ECO:0007669"/>
    <property type="project" value="UniProtKB-KW"/>
</dbReference>
<dbReference type="InterPro" id="IPR008271">
    <property type="entry name" value="Ser/Thr_kinase_AS"/>
</dbReference>
<dbReference type="HOGENOM" id="CLU_025432_0_0_3"/>
<dbReference type="PROSITE" id="PS00108">
    <property type="entry name" value="PROTEIN_KINASE_ST"/>
    <property type="match status" value="1"/>
</dbReference>
<proteinExistence type="predicted"/>
<feature type="transmembrane region" description="Helical" evidence="3">
    <location>
        <begin position="431"/>
        <end position="456"/>
    </location>
</feature>
<evidence type="ECO:0000256" key="3">
    <source>
        <dbReference type="SAM" id="Phobius"/>
    </source>
</evidence>
<keyword evidence="3" id="KW-0812">Transmembrane</keyword>
<dbReference type="EMBL" id="CP011304">
    <property type="protein sequence ID" value="AKE64415.1"/>
    <property type="molecule type" value="Genomic_DNA"/>
</dbReference>
<evidence type="ECO:0000256" key="2">
    <source>
        <dbReference type="ARBA" id="ARBA00022840"/>
    </source>
</evidence>
<keyword evidence="3" id="KW-1133">Transmembrane helix</keyword>
<feature type="transmembrane region" description="Helical" evidence="3">
    <location>
        <begin position="507"/>
        <end position="528"/>
    </location>
</feature>
<evidence type="ECO:0000259" key="4">
    <source>
        <dbReference type="PROSITE" id="PS50011"/>
    </source>
</evidence>
<dbReference type="PANTHER" id="PTHR24363:SF7">
    <property type="entry name" value="SERINE_THREONINE-PROTEIN KINASE-LIKE PROTEIN E"/>
    <property type="match status" value="1"/>
</dbReference>
<dbReference type="Gene3D" id="2.60.40.10">
    <property type="entry name" value="Immunoglobulins"/>
    <property type="match status" value="1"/>
</dbReference>
<reference evidence="5 6" key="1">
    <citation type="journal article" date="2015" name="Genome Announc.">
        <title>Complete Genome Sequence of Microcystis aeruginosa NIES-2549, a Bloom-Forming Cyanobacterium from Lake Kasumigaura, Japan.</title>
        <authorList>
            <person name="Yamaguchi H."/>
            <person name="Suzuki S."/>
            <person name="Tanabe Y."/>
            <person name="Osana Y."/>
            <person name="Shimura Y."/>
            <person name="Ishida K."/>
            <person name="Kawachi M."/>
        </authorList>
    </citation>
    <scope>NUCLEOTIDE SEQUENCE [LARGE SCALE GENOMIC DNA]</scope>
    <source>
        <strain evidence="5 6">NIES-2549</strain>
    </source>
</reference>
<dbReference type="PROSITE" id="PS50011">
    <property type="entry name" value="PROTEIN_KINASE_DOM"/>
    <property type="match status" value="1"/>
</dbReference>
<dbReference type="PATRIC" id="fig|1641812.3.peg.2137"/>
<dbReference type="AlphaFoldDB" id="A0A0F6RL66"/>
<gene>
    <name evidence="5" type="ORF">MYAER_2067</name>
</gene>
<keyword evidence="5" id="KW-0418">Kinase</keyword>
<dbReference type="InterPro" id="IPR013783">
    <property type="entry name" value="Ig-like_fold"/>
</dbReference>